<dbReference type="InterPro" id="IPR003501">
    <property type="entry name" value="PTS_EIIB_2/3"/>
</dbReference>
<dbReference type="GO" id="GO:0008982">
    <property type="term" value="F:protein-N(PI)-phosphohistidine-sugar phosphotransferase activity"/>
    <property type="evidence" value="ECO:0007669"/>
    <property type="project" value="InterPro"/>
</dbReference>
<gene>
    <name evidence="4" type="ORF">SAMN04244560_00204</name>
</gene>
<evidence type="ECO:0000313" key="4">
    <source>
        <dbReference type="EMBL" id="SDF07496.1"/>
    </source>
</evidence>
<proteinExistence type="predicted"/>
<dbReference type="AlphaFoldDB" id="A0A1G7I4S8"/>
<dbReference type="EMBL" id="FNBS01000003">
    <property type="protein sequence ID" value="SDF07496.1"/>
    <property type="molecule type" value="Genomic_DNA"/>
</dbReference>
<dbReference type="SUPFAM" id="SSF52794">
    <property type="entry name" value="PTS system IIB component-like"/>
    <property type="match status" value="1"/>
</dbReference>
<dbReference type="PROSITE" id="PS51099">
    <property type="entry name" value="PTS_EIIB_TYPE_2"/>
    <property type="match status" value="1"/>
</dbReference>
<evidence type="ECO:0000256" key="2">
    <source>
        <dbReference type="SAM" id="SignalP"/>
    </source>
</evidence>
<evidence type="ECO:0000259" key="3">
    <source>
        <dbReference type="PROSITE" id="PS51099"/>
    </source>
</evidence>
<evidence type="ECO:0000256" key="1">
    <source>
        <dbReference type="ARBA" id="ARBA00022679"/>
    </source>
</evidence>
<name>A0A1G7I4S8_THETY</name>
<reference evidence="4 5" key="1">
    <citation type="submission" date="2016-10" db="EMBL/GenBank/DDBJ databases">
        <authorList>
            <person name="de Groot N.N."/>
        </authorList>
    </citation>
    <scope>NUCLEOTIDE SEQUENCE [LARGE SCALE GENOMIC DNA]</scope>
    <source>
        <strain evidence="4 5">DSM 569</strain>
    </source>
</reference>
<dbReference type="NCBIfam" id="NF007643">
    <property type="entry name" value="PRK10310.1"/>
    <property type="match status" value="1"/>
</dbReference>
<protein>
    <submittedName>
        <fullName evidence="4">PTS system galactitol-specific EIIB component, Gat family (TC 4.A.5.1.1)</fullName>
    </submittedName>
</protein>
<feature type="domain" description="PTS EIIB type-2" evidence="3">
    <location>
        <begin position="6"/>
        <end position="98"/>
    </location>
</feature>
<keyword evidence="2" id="KW-0732">Signal</keyword>
<evidence type="ECO:0000313" key="5">
    <source>
        <dbReference type="Proteomes" id="UP000183404"/>
    </source>
</evidence>
<dbReference type="Pfam" id="PF02302">
    <property type="entry name" value="PTS_IIB"/>
    <property type="match status" value="1"/>
</dbReference>
<keyword evidence="1" id="KW-0808">Transferase</keyword>
<dbReference type="InterPro" id="IPR036095">
    <property type="entry name" value="PTS_EIIB-like_sf"/>
</dbReference>
<accession>A0A1G7I4S8</accession>
<feature type="signal peptide" evidence="2">
    <location>
        <begin position="1"/>
        <end position="22"/>
    </location>
</feature>
<feature type="chain" id="PRO_5039311755" evidence="2">
    <location>
        <begin position="23"/>
        <end position="99"/>
    </location>
</feature>
<dbReference type="GO" id="GO:0009401">
    <property type="term" value="P:phosphoenolpyruvate-dependent sugar phosphotransferase system"/>
    <property type="evidence" value="ECO:0007669"/>
    <property type="project" value="InterPro"/>
</dbReference>
<dbReference type="InterPro" id="IPR013011">
    <property type="entry name" value="PTS_EIIB_2"/>
</dbReference>
<dbReference type="RefSeq" id="WP_074591954.1">
    <property type="nucleotide sequence ID" value="NZ_FNBS01000003.1"/>
</dbReference>
<dbReference type="Gene3D" id="3.40.50.2300">
    <property type="match status" value="1"/>
</dbReference>
<sequence>MEKRRKTILVACAGAVATSTVAAQKIKDLCNKAGIAADVIQCRISELDANSERADIIVTTSKVTKNFGKPLISGIPFISGIGIEEVEKQIIKALKEEEV</sequence>
<organism evidence="4 5">
    <name type="scientific">Thermoanaerobacter thermohydrosulfuricus</name>
    <name type="common">Clostridium thermohydrosulfuricum</name>
    <dbReference type="NCBI Taxonomy" id="1516"/>
    <lineage>
        <taxon>Bacteria</taxon>
        <taxon>Bacillati</taxon>
        <taxon>Bacillota</taxon>
        <taxon>Clostridia</taxon>
        <taxon>Thermoanaerobacterales</taxon>
        <taxon>Thermoanaerobacteraceae</taxon>
        <taxon>Thermoanaerobacter</taxon>
    </lineage>
</organism>
<dbReference type="Proteomes" id="UP000183404">
    <property type="component" value="Unassembled WGS sequence"/>
</dbReference>
<dbReference type="CDD" id="cd05566">
    <property type="entry name" value="PTS_IIB_galactitol"/>
    <property type="match status" value="1"/>
</dbReference>